<dbReference type="RefSeq" id="XP_062725275.1">
    <property type="nucleotide sequence ID" value="XM_062865947.1"/>
</dbReference>
<dbReference type="AlphaFoldDB" id="A0AAJ0H0W4"/>
<sequence length="278" mass="30754">MSSHPDLTTFRALSFDCYGTLIDWESGLASDLSPLISLLPPSHPWHANPLLAVQRFNDHSEHLWLTQPKLAYDANLRESFRLLAQEQQGVIAAADLNLKSGVLQQLDGSVGDGPGRWPAFADTVDGLRRLGRHYRLVILSNVNEANITRAVAGPLAGARFDAVYTAEAIGSYKPSHENFRYLFAGVKREFGVDHEKGELLHVARSLTADHVPAKEIGLRSVWIARGGDKPEGYGTGGDYEKLKAEGKLAFEWKFQTIGEFADEVERQFAAKKESRKGE</sequence>
<accession>A0AAJ0H0W4</accession>
<dbReference type="Proteomes" id="UP001273166">
    <property type="component" value="Unassembled WGS sequence"/>
</dbReference>
<dbReference type="InterPro" id="IPR051540">
    <property type="entry name" value="S-2-haloacid_dehalogenase"/>
</dbReference>
<keyword evidence="1 2" id="KW-0378">Hydrolase</keyword>
<dbReference type="SUPFAM" id="SSF56784">
    <property type="entry name" value="HAD-like"/>
    <property type="match status" value="1"/>
</dbReference>
<keyword evidence="3" id="KW-1185">Reference proteome</keyword>
<name>A0AAJ0H0W4_9PEZI</name>
<reference evidence="2" key="1">
    <citation type="journal article" date="2023" name="Mol. Phylogenet. Evol.">
        <title>Genome-scale phylogeny and comparative genomics of the fungal order Sordariales.</title>
        <authorList>
            <person name="Hensen N."/>
            <person name="Bonometti L."/>
            <person name="Westerberg I."/>
            <person name="Brannstrom I.O."/>
            <person name="Guillou S."/>
            <person name="Cros-Aarteil S."/>
            <person name="Calhoun S."/>
            <person name="Haridas S."/>
            <person name="Kuo A."/>
            <person name="Mondo S."/>
            <person name="Pangilinan J."/>
            <person name="Riley R."/>
            <person name="LaButti K."/>
            <person name="Andreopoulos B."/>
            <person name="Lipzen A."/>
            <person name="Chen C."/>
            <person name="Yan M."/>
            <person name="Daum C."/>
            <person name="Ng V."/>
            <person name="Clum A."/>
            <person name="Steindorff A."/>
            <person name="Ohm R.A."/>
            <person name="Martin F."/>
            <person name="Silar P."/>
            <person name="Natvig D.O."/>
            <person name="Lalanne C."/>
            <person name="Gautier V."/>
            <person name="Ament-Velasquez S.L."/>
            <person name="Kruys A."/>
            <person name="Hutchinson M.I."/>
            <person name="Powell A.J."/>
            <person name="Barry K."/>
            <person name="Miller A.N."/>
            <person name="Grigoriev I.V."/>
            <person name="Debuchy R."/>
            <person name="Gladieux P."/>
            <person name="Hiltunen Thoren M."/>
            <person name="Johannesson H."/>
        </authorList>
    </citation>
    <scope>NUCLEOTIDE SEQUENCE</scope>
    <source>
        <strain evidence="2">CBS 333.67</strain>
    </source>
</reference>
<evidence type="ECO:0000313" key="3">
    <source>
        <dbReference type="Proteomes" id="UP001273166"/>
    </source>
</evidence>
<dbReference type="GO" id="GO:0016787">
    <property type="term" value="F:hydrolase activity"/>
    <property type="evidence" value="ECO:0007669"/>
    <property type="project" value="UniProtKB-KW"/>
</dbReference>
<dbReference type="InterPro" id="IPR036412">
    <property type="entry name" value="HAD-like_sf"/>
</dbReference>
<evidence type="ECO:0000256" key="1">
    <source>
        <dbReference type="ARBA" id="ARBA00022801"/>
    </source>
</evidence>
<dbReference type="Pfam" id="PF00702">
    <property type="entry name" value="Hydrolase"/>
    <property type="match status" value="1"/>
</dbReference>
<evidence type="ECO:0000313" key="2">
    <source>
        <dbReference type="EMBL" id="KAK3309495.1"/>
    </source>
</evidence>
<dbReference type="Gene3D" id="1.10.150.750">
    <property type="match status" value="1"/>
</dbReference>
<dbReference type="PANTHER" id="PTHR43316">
    <property type="entry name" value="HYDROLASE, HALOACID DELAHOGENASE-RELATED"/>
    <property type="match status" value="1"/>
</dbReference>
<dbReference type="EMBL" id="JAUDZG010000001">
    <property type="protein sequence ID" value="KAK3309495.1"/>
    <property type="molecule type" value="Genomic_DNA"/>
</dbReference>
<dbReference type="Gene3D" id="3.40.50.1000">
    <property type="entry name" value="HAD superfamily/HAD-like"/>
    <property type="match status" value="1"/>
</dbReference>
<proteinExistence type="predicted"/>
<reference evidence="2" key="2">
    <citation type="submission" date="2023-06" db="EMBL/GenBank/DDBJ databases">
        <authorList>
            <consortium name="Lawrence Berkeley National Laboratory"/>
            <person name="Mondo S.J."/>
            <person name="Hensen N."/>
            <person name="Bonometti L."/>
            <person name="Westerberg I."/>
            <person name="Brannstrom I.O."/>
            <person name="Guillou S."/>
            <person name="Cros-Aarteil S."/>
            <person name="Calhoun S."/>
            <person name="Haridas S."/>
            <person name="Kuo A."/>
            <person name="Pangilinan J."/>
            <person name="Riley R."/>
            <person name="Labutti K."/>
            <person name="Andreopoulos B."/>
            <person name="Lipzen A."/>
            <person name="Chen C."/>
            <person name="Yanf M."/>
            <person name="Daum C."/>
            <person name="Ng V."/>
            <person name="Clum A."/>
            <person name="Steindorff A."/>
            <person name="Ohm R."/>
            <person name="Martin F."/>
            <person name="Silar P."/>
            <person name="Natvig D."/>
            <person name="Lalanne C."/>
            <person name="Gautier V."/>
            <person name="Ament-Velasquez S.L."/>
            <person name="Kruys A."/>
            <person name="Hutchinson M.I."/>
            <person name="Powell A.J."/>
            <person name="Barry K."/>
            <person name="Miller A.N."/>
            <person name="Grigoriev I.V."/>
            <person name="Debuchy R."/>
            <person name="Gladieux P."/>
            <person name="Thoren M.H."/>
            <person name="Johannesson H."/>
        </authorList>
    </citation>
    <scope>NUCLEOTIDE SEQUENCE</scope>
    <source>
        <strain evidence="2">CBS 333.67</strain>
    </source>
</reference>
<dbReference type="GeneID" id="87884776"/>
<comment type="caution">
    <text evidence="2">The sequence shown here is derived from an EMBL/GenBank/DDBJ whole genome shotgun (WGS) entry which is preliminary data.</text>
</comment>
<dbReference type="PANTHER" id="PTHR43316:SF9">
    <property type="entry name" value="ACID DEHALOGENASE, PUTATIVE (AFU_ORTHOLOGUE AFUA_6G14460)-RELATED"/>
    <property type="match status" value="1"/>
</dbReference>
<dbReference type="InterPro" id="IPR023214">
    <property type="entry name" value="HAD_sf"/>
</dbReference>
<protein>
    <submittedName>
        <fullName evidence="2">Haloacid dehalogenase-like hydrolase-domain-containing protein</fullName>
    </submittedName>
</protein>
<organism evidence="2 3">
    <name type="scientific">Chaetomium strumarium</name>
    <dbReference type="NCBI Taxonomy" id="1170767"/>
    <lineage>
        <taxon>Eukaryota</taxon>
        <taxon>Fungi</taxon>
        <taxon>Dikarya</taxon>
        <taxon>Ascomycota</taxon>
        <taxon>Pezizomycotina</taxon>
        <taxon>Sordariomycetes</taxon>
        <taxon>Sordariomycetidae</taxon>
        <taxon>Sordariales</taxon>
        <taxon>Chaetomiaceae</taxon>
        <taxon>Chaetomium</taxon>
    </lineage>
</organism>
<gene>
    <name evidence="2" type="ORF">B0T15DRAFT_4451</name>
</gene>